<dbReference type="PANTHER" id="PTHR43731">
    <property type="entry name" value="RHOMBOID PROTEASE"/>
    <property type="match status" value="1"/>
</dbReference>
<dbReference type="SUPFAM" id="SSF144091">
    <property type="entry name" value="Rhomboid-like"/>
    <property type="match status" value="1"/>
</dbReference>
<comment type="caution">
    <text evidence="12">The sequence shown here is derived from an EMBL/GenBank/DDBJ whole genome shotgun (WGS) entry which is preliminary data.</text>
</comment>
<feature type="transmembrane region" description="Helical" evidence="10">
    <location>
        <begin position="166"/>
        <end position="184"/>
    </location>
</feature>
<evidence type="ECO:0000256" key="6">
    <source>
        <dbReference type="ARBA" id="ARBA00022803"/>
    </source>
</evidence>
<sequence length="391" mass="41767">MSSRQPPLWHRALFGPMPLAYPLAAVCAGLYLLAVLFTAWLTGSPQNLGRILWQPSQGILYTLGIGGQVPFTQGRIWTLFTAPYLHGSLPHLALNLFSLLQVMPMVERTYGRLRAFVIYAVGGVAGALASVLWGETFSLGASGAIFGLLGAIVFYGARRGDAFGRALMTNAAFWAGLNFLYGLLNPGISNAGHFGGFLGGLSAAVLITRRIGPFQDPRRLAFTLASLALLALAFGLGNTSSQVWQFSTNGQSAAMANIDDLQDRASAVLAVDPNNADARLLRAIVLAERDDYEGALRDVDLAIKGGRNDAMALNLRAWSLFKLGRAEEGLADAEAAVKAAPNEGAILDTRAHIYEALGRREEAIADYKAALRLIPNEPETRAGLKRLTGGD</sequence>
<dbReference type="GO" id="GO:0016020">
    <property type="term" value="C:membrane"/>
    <property type="evidence" value="ECO:0007669"/>
    <property type="project" value="UniProtKB-SubCell"/>
</dbReference>
<proteinExistence type="inferred from homology"/>
<dbReference type="InterPro" id="IPR019734">
    <property type="entry name" value="TPR_rpt"/>
</dbReference>
<evidence type="ECO:0000313" key="12">
    <source>
        <dbReference type="EMBL" id="PRH88914.1"/>
    </source>
</evidence>
<dbReference type="InterPro" id="IPR011990">
    <property type="entry name" value="TPR-like_helical_dom_sf"/>
</dbReference>
<dbReference type="Pfam" id="PF07719">
    <property type="entry name" value="TPR_2"/>
    <property type="match status" value="1"/>
</dbReference>
<evidence type="ECO:0000256" key="7">
    <source>
        <dbReference type="ARBA" id="ARBA00022989"/>
    </source>
</evidence>
<dbReference type="PROSITE" id="PS50005">
    <property type="entry name" value="TPR"/>
    <property type="match status" value="1"/>
</dbReference>
<gene>
    <name evidence="12" type="ORF">C5L14_06800</name>
</gene>
<keyword evidence="3 10" id="KW-0812">Transmembrane</keyword>
<keyword evidence="4" id="KW-0677">Repeat</keyword>
<evidence type="ECO:0000256" key="1">
    <source>
        <dbReference type="ARBA" id="ARBA00004141"/>
    </source>
</evidence>
<dbReference type="InterPro" id="IPR022764">
    <property type="entry name" value="Peptidase_S54_rhomboid_dom"/>
</dbReference>
<keyword evidence="7 10" id="KW-1133">Transmembrane helix</keyword>
<dbReference type="InterPro" id="IPR035952">
    <property type="entry name" value="Rhomboid-like_sf"/>
</dbReference>
<accession>A0A2S9QHU2</accession>
<evidence type="ECO:0000256" key="9">
    <source>
        <dbReference type="PROSITE-ProRule" id="PRU00339"/>
    </source>
</evidence>
<feature type="transmembrane region" description="Helical" evidence="10">
    <location>
        <begin position="220"/>
        <end position="237"/>
    </location>
</feature>
<evidence type="ECO:0000256" key="10">
    <source>
        <dbReference type="SAM" id="Phobius"/>
    </source>
</evidence>
<keyword evidence="5" id="KW-0378">Hydrolase</keyword>
<dbReference type="InterPro" id="IPR013105">
    <property type="entry name" value="TPR_2"/>
</dbReference>
<feature type="transmembrane region" description="Helical" evidence="10">
    <location>
        <begin position="190"/>
        <end position="208"/>
    </location>
</feature>
<dbReference type="AlphaFoldDB" id="A0A2S9QHU2"/>
<feature type="domain" description="Peptidase S54 rhomboid" evidence="11">
    <location>
        <begin position="74"/>
        <end position="209"/>
    </location>
</feature>
<dbReference type="Pfam" id="PF13432">
    <property type="entry name" value="TPR_16"/>
    <property type="match status" value="1"/>
</dbReference>
<keyword evidence="13" id="KW-1185">Reference proteome</keyword>
<dbReference type="EMBL" id="PUEJ01000002">
    <property type="protein sequence ID" value="PRH88914.1"/>
    <property type="molecule type" value="Genomic_DNA"/>
</dbReference>
<dbReference type="Gene3D" id="1.20.1540.10">
    <property type="entry name" value="Rhomboid-like"/>
    <property type="match status" value="1"/>
</dbReference>
<dbReference type="Gene3D" id="1.25.40.10">
    <property type="entry name" value="Tetratricopeptide repeat domain"/>
    <property type="match status" value="1"/>
</dbReference>
<feature type="transmembrane region" description="Helical" evidence="10">
    <location>
        <begin position="139"/>
        <end position="157"/>
    </location>
</feature>
<protein>
    <recommendedName>
        <fullName evidence="11">Peptidase S54 rhomboid domain-containing protein</fullName>
    </recommendedName>
</protein>
<evidence type="ECO:0000313" key="13">
    <source>
        <dbReference type="Proteomes" id="UP000237682"/>
    </source>
</evidence>
<keyword evidence="6 9" id="KW-0802">TPR repeat</keyword>
<evidence type="ECO:0000256" key="5">
    <source>
        <dbReference type="ARBA" id="ARBA00022801"/>
    </source>
</evidence>
<dbReference type="Proteomes" id="UP000237682">
    <property type="component" value="Unassembled WGS sequence"/>
</dbReference>
<comment type="similarity">
    <text evidence="2">Belongs to the peptidase S54 family.</text>
</comment>
<evidence type="ECO:0000256" key="3">
    <source>
        <dbReference type="ARBA" id="ARBA00022692"/>
    </source>
</evidence>
<name>A0A2S9QHU2_9HYPH</name>
<evidence type="ECO:0000256" key="4">
    <source>
        <dbReference type="ARBA" id="ARBA00022737"/>
    </source>
</evidence>
<dbReference type="InterPro" id="IPR050925">
    <property type="entry name" value="Rhomboid_protease_S54"/>
</dbReference>
<feature type="repeat" description="TPR" evidence="9">
    <location>
        <begin position="344"/>
        <end position="377"/>
    </location>
</feature>
<reference evidence="12 13" key="1">
    <citation type="submission" date="2018-02" db="EMBL/GenBank/DDBJ databases">
        <title>Whole genome sequencing of endophytic bacterium.</title>
        <authorList>
            <person name="Eedara R."/>
            <person name="Podile A.R."/>
        </authorList>
    </citation>
    <scope>NUCLEOTIDE SEQUENCE [LARGE SCALE GENOMIC DNA]</scope>
    <source>
        <strain evidence="12 13">RP1T</strain>
    </source>
</reference>
<keyword evidence="8 10" id="KW-0472">Membrane</keyword>
<dbReference type="Pfam" id="PF01694">
    <property type="entry name" value="Rhomboid"/>
    <property type="match status" value="1"/>
</dbReference>
<feature type="transmembrane region" description="Helical" evidence="10">
    <location>
        <begin position="113"/>
        <end position="133"/>
    </location>
</feature>
<evidence type="ECO:0000259" key="11">
    <source>
        <dbReference type="Pfam" id="PF01694"/>
    </source>
</evidence>
<comment type="subcellular location">
    <subcellularLocation>
        <location evidence="1">Membrane</location>
        <topology evidence="1">Multi-pass membrane protein</topology>
    </subcellularLocation>
</comment>
<dbReference type="SMART" id="SM00028">
    <property type="entry name" value="TPR"/>
    <property type="match status" value="3"/>
</dbReference>
<organism evidence="12 13">
    <name type="scientific">Labrys okinawensis</name>
    <dbReference type="NCBI Taxonomy" id="346911"/>
    <lineage>
        <taxon>Bacteria</taxon>
        <taxon>Pseudomonadati</taxon>
        <taxon>Pseudomonadota</taxon>
        <taxon>Alphaproteobacteria</taxon>
        <taxon>Hyphomicrobiales</taxon>
        <taxon>Xanthobacteraceae</taxon>
        <taxon>Labrys</taxon>
    </lineage>
</organism>
<dbReference type="SUPFAM" id="SSF48452">
    <property type="entry name" value="TPR-like"/>
    <property type="match status" value="1"/>
</dbReference>
<evidence type="ECO:0000256" key="8">
    <source>
        <dbReference type="ARBA" id="ARBA00023136"/>
    </source>
</evidence>
<feature type="transmembrane region" description="Helical" evidence="10">
    <location>
        <begin position="20"/>
        <end position="41"/>
    </location>
</feature>
<evidence type="ECO:0000256" key="2">
    <source>
        <dbReference type="ARBA" id="ARBA00009045"/>
    </source>
</evidence>
<dbReference type="PANTHER" id="PTHR43731:SF14">
    <property type="entry name" value="PRESENILIN-ASSOCIATED RHOMBOID-LIKE PROTEIN, MITOCHONDRIAL"/>
    <property type="match status" value="1"/>
</dbReference>
<dbReference type="GO" id="GO:0004252">
    <property type="term" value="F:serine-type endopeptidase activity"/>
    <property type="evidence" value="ECO:0007669"/>
    <property type="project" value="InterPro"/>
</dbReference>